<proteinExistence type="predicted"/>
<organism evidence="2 3">
    <name type="scientific">Spirodela intermedia</name>
    <name type="common">Intermediate duckweed</name>
    <dbReference type="NCBI Taxonomy" id="51605"/>
    <lineage>
        <taxon>Eukaryota</taxon>
        <taxon>Viridiplantae</taxon>
        <taxon>Streptophyta</taxon>
        <taxon>Embryophyta</taxon>
        <taxon>Tracheophyta</taxon>
        <taxon>Spermatophyta</taxon>
        <taxon>Magnoliopsida</taxon>
        <taxon>Liliopsida</taxon>
        <taxon>Araceae</taxon>
        <taxon>Lemnoideae</taxon>
        <taxon>Spirodela</taxon>
    </lineage>
</organism>
<dbReference type="AlphaFoldDB" id="A0A7I8LCY2"/>
<feature type="compositionally biased region" description="Basic and acidic residues" evidence="1">
    <location>
        <begin position="26"/>
        <end position="41"/>
    </location>
</feature>
<protein>
    <submittedName>
        <fullName evidence="2">Uncharacterized protein</fullName>
    </submittedName>
</protein>
<dbReference type="EMBL" id="LR746277">
    <property type="protein sequence ID" value="CAA7407496.1"/>
    <property type="molecule type" value="Genomic_DNA"/>
</dbReference>
<gene>
    <name evidence="2" type="ORF">SI8410_14018174</name>
</gene>
<feature type="compositionally biased region" description="Basic and acidic residues" evidence="1">
    <location>
        <begin position="155"/>
        <end position="165"/>
    </location>
</feature>
<feature type="compositionally biased region" description="Basic and acidic residues" evidence="1">
    <location>
        <begin position="48"/>
        <end position="63"/>
    </location>
</feature>
<feature type="compositionally biased region" description="Basic and acidic residues" evidence="1">
    <location>
        <begin position="255"/>
        <end position="264"/>
    </location>
</feature>
<accession>A0A7I8LCY2</accession>
<feature type="compositionally biased region" description="Basic residues" evidence="1">
    <location>
        <begin position="305"/>
        <end position="317"/>
    </location>
</feature>
<reference evidence="2" key="1">
    <citation type="submission" date="2020-02" db="EMBL/GenBank/DDBJ databases">
        <authorList>
            <person name="Scholz U."/>
            <person name="Mascher M."/>
            <person name="Fiebig A."/>
        </authorList>
    </citation>
    <scope>NUCLEOTIDE SEQUENCE</scope>
</reference>
<feature type="region of interest" description="Disordered" evidence="1">
    <location>
        <begin position="301"/>
        <end position="337"/>
    </location>
</feature>
<feature type="compositionally biased region" description="Basic and acidic residues" evidence="1">
    <location>
        <begin position="228"/>
        <end position="240"/>
    </location>
</feature>
<evidence type="ECO:0000313" key="2">
    <source>
        <dbReference type="EMBL" id="CAA7407496.1"/>
    </source>
</evidence>
<sequence>MEGNPRAAVPPRSSLPANYVSLAQLQERRRLNQEQQRKREDQEEEAVREEIRRLNAAGEERPKVRPPLGRWRQKSRDAAAASGEADVEPECGGRNHGRQRSRRRGPSERAAARKSPNAEAGGEEAVDRVDRRRNEKARGKEKEITAKPGRALECQPEKNLEDGNPKARVKAVVCADGAERKKKIPAKTGQALERQPEKKLENVGPPPPSSGNKEEKPNDSRGAFKSRAWKERRPEKKLENVDPPPPSSGDEEENPKDPHGDFKPRVWRVCRRVKISPPMVEAVVDVAQKLENAIISVPAEDCRSSRRPTGGRRRGSRHMSGNFPRDGMVWIKKTGGS</sequence>
<feature type="region of interest" description="Disordered" evidence="1">
    <location>
        <begin position="26"/>
        <end position="265"/>
    </location>
</feature>
<name>A0A7I8LCY2_SPIIN</name>
<feature type="compositionally biased region" description="Basic and acidic residues" evidence="1">
    <location>
        <begin position="125"/>
        <end position="145"/>
    </location>
</feature>
<feature type="compositionally biased region" description="Basic residues" evidence="1">
    <location>
        <begin position="95"/>
        <end position="104"/>
    </location>
</feature>
<evidence type="ECO:0000256" key="1">
    <source>
        <dbReference type="SAM" id="MobiDB-lite"/>
    </source>
</evidence>
<keyword evidence="3" id="KW-1185">Reference proteome</keyword>
<dbReference type="Proteomes" id="UP000663760">
    <property type="component" value="Chromosome 14"/>
</dbReference>
<evidence type="ECO:0000313" key="3">
    <source>
        <dbReference type="Proteomes" id="UP000663760"/>
    </source>
</evidence>